<dbReference type="AlphaFoldDB" id="X0B1D4"/>
<dbReference type="Proteomes" id="UP000030663">
    <property type="component" value="Unassembled WGS sequence"/>
</dbReference>
<keyword evidence="2" id="KW-1185">Reference proteome</keyword>
<dbReference type="EMBL" id="KI979702">
    <property type="protein sequence ID" value="EXK75930.1"/>
    <property type="molecule type" value="Genomic_DNA"/>
</dbReference>
<name>X0B1D4_FUSOX</name>
<feature type="non-terminal residue" evidence="1">
    <location>
        <position position="1"/>
    </location>
</feature>
<dbReference type="HOGENOM" id="CLU_3394211_0_0_1"/>
<protein>
    <submittedName>
        <fullName evidence="1">Uncharacterized protein</fullName>
    </submittedName>
</protein>
<accession>X0B1D4</accession>
<evidence type="ECO:0000313" key="2">
    <source>
        <dbReference type="Proteomes" id="UP000030663"/>
    </source>
</evidence>
<sequence>KVTGQGHRLNLRDANNHCYSGASGYMRESLKG</sequence>
<proteinExistence type="predicted"/>
<reference evidence="1 2" key="1">
    <citation type="submission" date="2011-11" db="EMBL/GenBank/DDBJ databases">
        <title>The Genome Sequence of Fusarium oxysporum PHW815.</title>
        <authorList>
            <consortium name="The Broad Institute Genome Sequencing Platform"/>
            <person name="Ma L.-J."/>
            <person name="Gale L.R."/>
            <person name="Schwartz D.C."/>
            <person name="Zhou S."/>
            <person name="Corby-Kistler H."/>
            <person name="Young S.K."/>
            <person name="Zeng Q."/>
            <person name="Gargeya S."/>
            <person name="Fitzgerald M."/>
            <person name="Haas B."/>
            <person name="Abouelleil A."/>
            <person name="Alvarado L."/>
            <person name="Arachchi H.M."/>
            <person name="Berlin A."/>
            <person name="Brown A."/>
            <person name="Chapman S.B."/>
            <person name="Chen Z."/>
            <person name="Dunbar C."/>
            <person name="Freedman E."/>
            <person name="Gearin G."/>
            <person name="Goldberg J."/>
            <person name="Griggs A."/>
            <person name="Gujja S."/>
            <person name="Heiman D."/>
            <person name="Howarth C."/>
            <person name="Larson L."/>
            <person name="Lui A."/>
            <person name="MacDonald P.J.P."/>
            <person name="Montmayeur A."/>
            <person name="Murphy C."/>
            <person name="Neiman D."/>
            <person name="Pearson M."/>
            <person name="Priest M."/>
            <person name="Roberts A."/>
            <person name="Saif S."/>
            <person name="Shea T."/>
            <person name="Shenoy N."/>
            <person name="Sisk P."/>
            <person name="Stolte C."/>
            <person name="Sykes S."/>
            <person name="Wortman J."/>
            <person name="Nusbaum C."/>
            <person name="Birren B."/>
        </authorList>
    </citation>
    <scope>NUCLEOTIDE SEQUENCE [LARGE SCALE GENOMIC DNA]</scope>
    <source>
        <strain evidence="1 2">54005</strain>
    </source>
</reference>
<organism evidence="1 2">
    <name type="scientific">Fusarium oxysporum f. sp. raphani 54005</name>
    <dbReference type="NCBI Taxonomy" id="1089458"/>
    <lineage>
        <taxon>Eukaryota</taxon>
        <taxon>Fungi</taxon>
        <taxon>Dikarya</taxon>
        <taxon>Ascomycota</taxon>
        <taxon>Pezizomycotina</taxon>
        <taxon>Sordariomycetes</taxon>
        <taxon>Hypocreomycetidae</taxon>
        <taxon>Hypocreales</taxon>
        <taxon>Nectriaceae</taxon>
        <taxon>Fusarium</taxon>
        <taxon>Fusarium oxysporum species complex</taxon>
    </lineage>
</organism>
<feature type="non-terminal residue" evidence="1">
    <location>
        <position position="32"/>
    </location>
</feature>
<gene>
    <name evidence="1" type="ORF">FOQG_19307</name>
</gene>
<evidence type="ECO:0000313" key="1">
    <source>
        <dbReference type="EMBL" id="EXK75930.1"/>
    </source>
</evidence>